<dbReference type="PANTHER" id="PTHR39181:SF1">
    <property type="entry name" value="TYROSINE-PROTEIN PHOSPHATASE YWQE"/>
    <property type="match status" value="1"/>
</dbReference>
<dbReference type="InterPro" id="IPR016667">
    <property type="entry name" value="Caps_polysacc_synth_CpsB/CapC"/>
</dbReference>
<comment type="caution">
    <text evidence="6">The sequence shown here is derived from an EMBL/GenBank/DDBJ whole genome shotgun (WGS) entry which is preliminary data.</text>
</comment>
<name>A0A0Q3WYG5_9BACI</name>
<keyword evidence="7" id="KW-1185">Reference proteome</keyword>
<dbReference type="InterPro" id="IPR016195">
    <property type="entry name" value="Pol/histidinol_Pase-like"/>
</dbReference>
<dbReference type="PIRSF" id="PIRSF016557">
    <property type="entry name" value="Caps_synth_CpsB"/>
    <property type="match status" value="1"/>
</dbReference>
<dbReference type="SUPFAM" id="SSF89550">
    <property type="entry name" value="PHP domain-like"/>
    <property type="match status" value="1"/>
</dbReference>
<gene>
    <name evidence="6" type="ORF">AN964_11400</name>
</gene>
<reference evidence="6 7" key="1">
    <citation type="submission" date="2015-09" db="EMBL/GenBank/DDBJ databases">
        <title>Genome sequencing project for genomic taxonomy and phylogenomics of Bacillus-like bacteria.</title>
        <authorList>
            <person name="Liu B."/>
            <person name="Wang J."/>
            <person name="Zhu Y."/>
            <person name="Liu G."/>
            <person name="Chen Q."/>
            <person name="Chen Z."/>
            <person name="Lan J."/>
            <person name="Che J."/>
            <person name="Ge C."/>
            <person name="Shi H."/>
            <person name="Pan Z."/>
            <person name="Liu X."/>
        </authorList>
    </citation>
    <scope>NUCLEOTIDE SEQUENCE [LARGE SCALE GENOMIC DNA]</scope>
    <source>
        <strain evidence="6 7">LMG 18435</strain>
    </source>
</reference>
<dbReference type="PANTHER" id="PTHR39181">
    <property type="entry name" value="TYROSINE-PROTEIN PHOSPHATASE YWQE"/>
    <property type="match status" value="1"/>
</dbReference>
<dbReference type="Proteomes" id="UP000051888">
    <property type="component" value="Unassembled WGS sequence"/>
</dbReference>
<evidence type="ECO:0000256" key="2">
    <source>
        <dbReference type="ARBA" id="ARBA00022801"/>
    </source>
</evidence>
<evidence type="ECO:0000256" key="1">
    <source>
        <dbReference type="ARBA" id="ARBA00005750"/>
    </source>
</evidence>
<dbReference type="GO" id="GO:0004725">
    <property type="term" value="F:protein tyrosine phosphatase activity"/>
    <property type="evidence" value="ECO:0007669"/>
    <property type="project" value="UniProtKB-UniRule"/>
</dbReference>
<evidence type="ECO:0000256" key="5">
    <source>
        <dbReference type="PIRNR" id="PIRNR016557"/>
    </source>
</evidence>
<keyword evidence="2 5" id="KW-0378">Hydrolase</keyword>
<comment type="similarity">
    <text evidence="1 5">Belongs to the metallo-dependent hydrolases superfamily. CpsB/CapC family.</text>
</comment>
<dbReference type="EC" id="3.1.3.48" evidence="5"/>
<comment type="catalytic activity">
    <reaction evidence="4 5">
        <text>O-phospho-L-tyrosyl-[protein] + H2O = L-tyrosyl-[protein] + phosphate</text>
        <dbReference type="Rhea" id="RHEA:10684"/>
        <dbReference type="Rhea" id="RHEA-COMP:10136"/>
        <dbReference type="Rhea" id="RHEA-COMP:20101"/>
        <dbReference type="ChEBI" id="CHEBI:15377"/>
        <dbReference type="ChEBI" id="CHEBI:43474"/>
        <dbReference type="ChEBI" id="CHEBI:46858"/>
        <dbReference type="ChEBI" id="CHEBI:61978"/>
        <dbReference type="EC" id="3.1.3.48"/>
    </reaction>
</comment>
<sequence length="270" mass="30856">MARKEIKLHTKEAIPLIDIHNHILPNLDDGPADFIHCLDMVRNAINAGITHLFATPHHKNGQYENPKKDILFHVQELNTYLERENVPLIIHPGQELRIHHDIFSAMERDEILTLNNQGKYLLMELPSNDLPRYTLEIVYELILRGIHPIIVHPERNRMLLDNPAVLFDLVQEGALVQLTAGSIIGSFGKKIRSFSEKLLKHQLVHFIASDAHNCTSRGFFLNEAYEVITKSYGSEFTLYLQINAEALLNGKPILTSHPVPIKRGIFSFMK</sequence>
<evidence type="ECO:0000256" key="3">
    <source>
        <dbReference type="ARBA" id="ARBA00022912"/>
    </source>
</evidence>
<dbReference type="Gene3D" id="3.20.20.140">
    <property type="entry name" value="Metal-dependent hydrolases"/>
    <property type="match status" value="1"/>
</dbReference>
<proteinExistence type="inferred from homology"/>
<dbReference type="PATRIC" id="fig|157838.3.peg.2508"/>
<protein>
    <recommendedName>
        <fullName evidence="5">Tyrosine-protein phosphatase</fullName>
        <ecNumber evidence="5">3.1.3.48</ecNumber>
    </recommendedName>
</protein>
<dbReference type="EMBL" id="LJJC01000004">
    <property type="protein sequence ID" value="KQL54043.1"/>
    <property type="molecule type" value="Genomic_DNA"/>
</dbReference>
<evidence type="ECO:0000313" key="7">
    <source>
        <dbReference type="Proteomes" id="UP000051888"/>
    </source>
</evidence>
<dbReference type="GO" id="GO:0030145">
    <property type="term" value="F:manganese ion binding"/>
    <property type="evidence" value="ECO:0007669"/>
    <property type="project" value="UniProtKB-UniRule"/>
</dbReference>
<accession>A0A0Q3WYG5</accession>
<evidence type="ECO:0000313" key="6">
    <source>
        <dbReference type="EMBL" id="KQL54043.1"/>
    </source>
</evidence>
<evidence type="ECO:0000256" key="4">
    <source>
        <dbReference type="ARBA" id="ARBA00051722"/>
    </source>
</evidence>
<keyword evidence="3 5" id="KW-0904">Protein phosphatase</keyword>
<dbReference type="Pfam" id="PF19567">
    <property type="entry name" value="CpsB_CapC"/>
    <property type="match status" value="1"/>
</dbReference>
<organism evidence="6 7">
    <name type="scientific">Heyndrickxia shackletonii</name>
    <dbReference type="NCBI Taxonomy" id="157838"/>
    <lineage>
        <taxon>Bacteria</taxon>
        <taxon>Bacillati</taxon>
        <taxon>Bacillota</taxon>
        <taxon>Bacilli</taxon>
        <taxon>Bacillales</taxon>
        <taxon>Bacillaceae</taxon>
        <taxon>Heyndrickxia</taxon>
    </lineage>
</organism>
<dbReference type="AlphaFoldDB" id="A0A0Q3WYG5"/>
<dbReference type="STRING" id="157838.AN964_11400"/>